<feature type="binding site" evidence="5">
    <location>
        <position position="79"/>
    </location>
    <ligand>
        <name>(2E)-4-hydroxy-3-methylbut-2-enyl diphosphate</name>
        <dbReference type="ChEBI" id="CHEBI:128753"/>
    </ligand>
</feature>
<comment type="pathway">
    <text evidence="5">Isoprenoid biosynthesis; dimethylallyl diphosphate biosynthesis; dimethylallyl diphosphate from (2E)-4-hydroxy-3-methylbutenyl diphosphate: step 1/1.</text>
</comment>
<dbReference type="Proteomes" id="UP000731465">
    <property type="component" value="Unassembled WGS sequence"/>
</dbReference>
<gene>
    <name evidence="5 6" type="primary">ispH</name>
    <name evidence="6" type="ORF">J5V48_07165</name>
</gene>
<dbReference type="NCBIfam" id="TIGR00216">
    <property type="entry name" value="ispH_lytB"/>
    <property type="match status" value="1"/>
</dbReference>
<feature type="binding site" evidence="5">
    <location>
        <position position="129"/>
    </location>
    <ligand>
        <name>dimethylallyl diphosphate</name>
        <dbReference type="ChEBI" id="CHEBI:57623"/>
    </ligand>
</feature>
<feature type="binding site" evidence="5">
    <location>
        <position position="229"/>
    </location>
    <ligand>
        <name>dimethylallyl diphosphate</name>
        <dbReference type="ChEBI" id="CHEBI:57623"/>
    </ligand>
</feature>
<proteinExistence type="inferred from homology"/>
<feature type="binding site" evidence="5">
    <location>
        <position position="44"/>
    </location>
    <ligand>
        <name>isopentenyl diphosphate</name>
        <dbReference type="ChEBI" id="CHEBI:128769"/>
    </ligand>
</feature>
<feature type="binding site" evidence="5">
    <location>
        <position position="229"/>
    </location>
    <ligand>
        <name>isopentenyl diphosphate</name>
        <dbReference type="ChEBI" id="CHEBI:128769"/>
    </ligand>
</feature>
<feature type="binding site" evidence="5">
    <location>
        <position position="129"/>
    </location>
    <ligand>
        <name>isopentenyl diphosphate</name>
        <dbReference type="ChEBI" id="CHEBI:128769"/>
    </ligand>
</feature>
<evidence type="ECO:0000256" key="2">
    <source>
        <dbReference type="ARBA" id="ARBA00022723"/>
    </source>
</evidence>
<feature type="binding site" evidence="5">
    <location>
        <position position="129"/>
    </location>
    <ligand>
        <name>(2E)-4-hydroxy-3-methylbut-2-enyl diphosphate</name>
        <dbReference type="ChEBI" id="CHEBI:128753"/>
    </ligand>
</feature>
<evidence type="ECO:0000256" key="3">
    <source>
        <dbReference type="ARBA" id="ARBA00023004"/>
    </source>
</evidence>
<feature type="binding site" evidence="5">
    <location>
        <position position="231"/>
    </location>
    <ligand>
        <name>(2E)-4-hydroxy-3-methylbut-2-enyl diphosphate</name>
        <dbReference type="ChEBI" id="CHEBI:128753"/>
    </ligand>
</feature>
<feature type="binding site" evidence="5">
    <location>
        <position position="79"/>
    </location>
    <ligand>
        <name>isopentenyl diphosphate</name>
        <dbReference type="ChEBI" id="CHEBI:128769"/>
    </ligand>
</feature>
<feature type="binding site" evidence="5">
    <location>
        <position position="231"/>
    </location>
    <ligand>
        <name>isopentenyl diphosphate</name>
        <dbReference type="ChEBI" id="CHEBI:128769"/>
    </ligand>
</feature>
<organism evidence="6 7">
    <name type="scientific">Succinivibrio faecicola</name>
    <dbReference type="NCBI Taxonomy" id="2820300"/>
    <lineage>
        <taxon>Bacteria</taxon>
        <taxon>Pseudomonadati</taxon>
        <taxon>Pseudomonadota</taxon>
        <taxon>Gammaproteobacteria</taxon>
        <taxon>Aeromonadales</taxon>
        <taxon>Succinivibrionaceae</taxon>
        <taxon>Succinivibrio</taxon>
    </lineage>
</organism>
<feature type="binding site" evidence="5">
    <location>
        <position position="230"/>
    </location>
    <ligand>
        <name>(2E)-4-hydroxy-3-methylbut-2-enyl diphosphate</name>
        <dbReference type="ChEBI" id="CHEBI:128753"/>
    </ligand>
</feature>
<feature type="binding site" evidence="5">
    <location>
        <position position="101"/>
    </location>
    <ligand>
        <name>[4Fe-4S] cluster</name>
        <dbReference type="ChEBI" id="CHEBI:49883"/>
    </ligand>
</feature>
<dbReference type="GO" id="GO:0051745">
    <property type="term" value="F:4-hydroxy-3-methylbut-2-enyl diphosphate reductase activity"/>
    <property type="evidence" value="ECO:0007669"/>
    <property type="project" value="UniProtKB-EC"/>
</dbReference>
<keyword evidence="4 5" id="KW-0411">Iron-sulfur</keyword>
<protein>
    <recommendedName>
        <fullName evidence="5">4-hydroxy-3-methylbut-2-enyl diphosphate reductase</fullName>
        <shortName evidence="5">HMBPP reductase</shortName>
        <ecNumber evidence="5">1.17.7.4</ecNumber>
    </recommendedName>
</protein>
<feature type="binding site" evidence="5">
    <location>
        <position position="230"/>
    </location>
    <ligand>
        <name>isopentenyl diphosphate</name>
        <dbReference type="ChEBI" id="CHEBI:128769"/>
    </ligand>
</feature>
<keyword evidence="5 6" id="KW-0560">Oxidoreductase</keyword>
<evidence type="ECO:0000313" key="6">
    <source>
        <dbReference type="EMBL" id="MBW7570670.1"/>
    </source>
</evidence>
<dbReference type="CDD" id="cd13944">
    <property type="entry name" value="lytB_ispH"/>
    <property type="match status" value="1"/>
</dbReference>
<feature type="binding site" evidence="5">
    <location>
        <position position="231"/>
    </location>
    <ligand>
        <name>dimethylallyl diphosphate</name>
        <dbReference type="ChEBI" id="CHEBI:57623"/>
    </ligand>
</feature>
<dbReference type="Pfam" id="PF02401">
    <property type="entry name" value="LYTB"/>
    <property type="match status" value="1"/>
</dbReference>
<comment type="similarity">
    <text evidence="5">Belongs to the IspH family.</text>
</comment>
<keyword evidence="3 5" id="KW-0408">Iron</keyword>
<comment type="catalytic activity">
    <reaction evidence="5">
        <text>dimethylallyl diphosphate + 2 oxidized [2Fe-2S]-[ferredoxin] + H2O = (2E)-4-hydroxy-3-methylbut-2-enyl diphosphate + 2 reduced [2Fe-2S]-[ferredoxin] + 2 H(+)</text>
        <dbReference type="Rhea" id="RHEA:24825"/>
        <dbReference type="Rhea" id="RHEA-COMP:10000"/>
        <dbReference type="Rhea" id="RHEA-COMP:10001"/>
        <dbReference type="ChEBI" id="CHEBI:15377"/>
        <dbReference type="ChEBI" id="CHEBI:15378"/>
        <dbReference type="ChEBI" id="CHEBI:33737"/>
        <dbReference type="ChEBI" id="CHEBI:33738"/>
        <dbReference type="ChEBI" id="CHEBI:57623"/>
        <dbReference type="ChEBI" id="CHEBI:128753"/>
        <dbReference type="EC" id="1.17.7.4"/>
    </reaction>
</comment>
<dbReference type="EMBL" id="JAGFNY010000025">
    <property type="protein sequence ID" value="MBW7570670.1"/>
    <property type="molecule type" value="Genomic_DNA"/>
</dbReference>
<evidence type="ECO:0000256" key="1">
    <source>
        <dbReference type="ARBA" id="ARBA00022485"/>
    </source>
</evidence>
<keyword evidence="5" id="KW-0414">Isoprene biosynthesis</keyword>
<evidence type="ECO:0000313" key="7">
    <source>
        <dbReference type="Proteomes" id="UP000731465"/>
    </source>
</evidence>
<accession>A0ABS7DH98</accession>
<dbReference type="HAMAP" id="MF_00191">
    <property type="entry name" value="IspH"/>
    <property type="match status" value="1"/>
</dbReference>
<feature type="binding site" evidence="5">
    <location>
        <position position="273"/>
    </location>
    <ligand>
        <name>(2E)-4-hydroxy-3-methylbut-2-enyl diphosphate</name>
        <dbReference type="ChEBI" id="CHEBI:128753"/>
    </ligand>
</feature>
<dbReference type="InterPro" id="IPR003451">
    <property type="entry name" value="LytB/IspH"/>
</dbReference>
<comment type="pathway">
    <text evidence="5">Isoprenoid biosynthesis; isopentenyl diphosphate biosynthesis via DXP pathway; isopentenyl diphosphate from 1-deoxy-D-xylulose 5-phosphate: step 6/6.</text>
</comment>
<feature type="binding site" evidence="5">
    <location>
        <position position="14"/>
    </location>
    <ligand>
        <name>[4Fe-4S] cluster</name>
        <dbReference type="ChEBI" id="CHEBI:49883"/>
    </ligand>
</feature>
<dbReference type="PANTHER" id="PTHR30426">
    <property type="entry name" value="4-HYDROXY-3-METHYLBUT-2-ENYL DIPHOSPHATE REDUCTASE"/>
    <property type="match status" value="1"/>
</dbReference>
<comment type="function">
    <text evidence="5">Catalyzes the conversion of 1-hydroxy-2-methyl-2-(E)-butenyl 4-diphosphate (HMBPP) into a mixture of isopentenyl diphosphate (IPP) and dimethylallyl diphosphate (DMAPP). Acts in the terminal step of the DOXP/MEP pathway for isoprenoid precursor biosynthesis.</text>
</comment>
<feature type="active site" description="Proton donor" evidence="5">
    <location>
        <position position="131"/>
    </location>
</feature>
<sequence>MCKTVNLARARGMCAGVDRAIKIVNLALDKYGTDKVYVLHEVVHNKHVVEYLRKKGAHFVDSFEEISSPKDKILIFSAHGVGIETFNKAKELEFKIIDATCPVVSGIHRKMNKAGINGLDAVVIGHKGHQEVVGTVGQYIGDRNKVHVVLTPEDVAQLSIDPDNSFFATQTTLSIDETAITIQALKQKYPSIVGPKDNDTCRATQVRQNAVKQIAAVSDVVIIAGSKNSSNSNRLKEVSESQGIQAYLVDDSSQIDPMWFKDANSVGLSAGASAPEYVIEEILSFLNTLGFITVVECGDELKEKTFPLKEDLI</sequence>
<dbReference type="Gene3D" id="3.40.1010.20">
    <property type="entry name" value="4-hydroxy-3-methylbut-2-enyl diphosphate reductase, catalytic domain"/>
    <property type="match status" value="2"/>
</dbReference>
<comment type="catalytic activity">
    <reaction evidence="5">
        <text>isopentenyl diphosphate + 2 oxidized [2Fe-2S]-[ferredoxin] + H2O = (2E)-4-hydroxy-3-methylbut-2-enyl diphosphate + 2 reduced [2Fe-2S]-[ferredoxin] + 2 H(+)</text>
        <dbReference type="Rhea" id="RHEA:24488"/>
        <dbReference type="Rhea" id="RHEA-COMP:10000"/>
        <dbReference type="Rhea" id="RHEA-COMP:10001"/>
        <dbReference type="ChEBI" id="CHEBI:15377"/>
        <dbReference type="ChEBI" id="CHEBI:15378"/>
        <dbReference type="ChEBI" id="CHEBI:33737"/>
        <dbReference type="ChEBI" id="CHEBI:33738"/>
        <dbReference type="ChEBI" id="CHEBI:128753"/>
        <dbReference type="ChEBI" id="CHEBI:128769"/>
        <dbReference type="EC" id="1.17.7.4"/>
    </reaction>
</comment>
<comment type="cofactor">
    <cofactor evidence="5">
        <name>[4Fe-4S] cluster</name>
        <dbReference type="ChEBI" id="CHEBI:49883"/>
    </cofactor>
    <text evidence="5">Binds 1 [4Fe-4S] cluster per subunit.</text>
</comment>
<comment type="caution">
    <text evidence="6">The sequence shown here is derived from an EMBL/GenBank/DDBJ whole genome shotgun (WGS) entry which is preliminary data.</text>
</comment>
<feature type="binding site" evidence="5">
    <location>
        <position position="230"/>
    </location>
    <ligand>
        <name>dimethylallyl diphosphate</name>
        <dbReference type="ChEBI" id="CHEBI:57623"/>
    </ligand>
</feature>
<feature type="binding site" evidence="5">
    <location>
        <position position="273"/>
    </location>
    <ligand>
        <name>isopentenyl diphosphate</name>
        <dbReference type="ChEBI" id="CHEBI:128769"/>
    </ligand>
</feature>
<evidence type="ECO:0000256" key="5">
    <source>
        <dbReference type="HAMAP-Rule" id="MF_00191"/>
    </source>
</evidence>
<feature type="binding site" evidence="5">
    <location>
        <position position="171"/>
    </location>
    <ligand>
        <name>(2E)-4-hydroxy-3-methylbut-2-enyl diphosphate</name>
        <dbReference type="ChEBI" id="CHEBI:128753"/>
    </ligand>
</feature>
<keyword evidence="1 5" id="KW-0004">4Fe-4S</keyword>
<feature type="binding site" evidence="5">
    <location>
        <position position="273"/>
    </location>
    <ligand>
        <name>dimethylallyl diphosphate</name>
        <dbReference type="ChEBI" id="CHEBI:57623"/>
    </ligand>
</feature>
<dbReference type="EC" id="1.17.7.4" evidence="5"/>
<feature type="binding site" evidence="5">
    <location>
        <position position="229"/>
    </location>
    <ligand>
        <name>(2E)-4-hydroxy-3-methylbut-2-enyl diphosphate</name>
        <dbReference type="ChEBI" id="CHEBI:128753"/>
    </ligand>
</feature>
<keyword evidence="2 5" id="KW-0479">Metal-binding</keyword>
<name>A0ABS7DH98_9GAMM</name>
<feature type="binding site" evidence="5">
    <location>
        <position position="79"/>
    </location>
    <ligand>
        <name>dimethylallyl diphosphate</name>
        <dbReference type="ChEBI" id="CHEBI:57623"/>
    </ligand>
</feature>
<feature type="binding site" evidence="5">
    <location>
        <position position="201"/>
    </location>
    <ligand>
        <name>[4Fe-4S] cluster</name>
        <dbReference type="ChEBI" id="CHEBI:49883"/>
    </ligand>
</feature>
<dbReference type="RefSeq" id="WP_219937894.1">
    <property type="nucleotide sequence ID" value="NZ_JAGFNY010000025.1"/>
</dbReference>
<dbReference type="PANTHER" id="PTHR30426:SF0">
    <property type="entry name" value="4-HYDROXY-3-METHYLBUT-2-ENYL DIPHOSPHATE REDUCTASE"/>
    <property type="match status" value="1"/>
</dbReference>
<feature type="binding site" evidence="5">
    <location>
        <position position="44"/>
    </location>
    <ligand>
        <name>dimethylallyl diphosphate</name>
        <dbReference type="ChEBI" id="CHEBI:57623"/>
    </ligand>
</feature>
<keyword evidence="7" id="KW-1185">Reference proteome</keyword>
<feature type="binding site" evidence="5">
    <location>
        <position position="44"/>
    </location>
    <ligand>
        <name>(2E)-4-hydroxy-3-methylbut-2-enyl diphosphate</name>
        <dbReference type="ChEBI" id="CHEBI:128753"/>
    </ligand>
</feature>
<evidence type="ECO:0000256" key="4">
    <source>
        <dbReference type="ARBA" id="ARBA00023014"/>
    </source>
</evidence>
<dbReference type="Gene3D" id="3.40.50.11270">
    <property type="match status" value="1"/>
</dbReference>
<reference evidence="6 7" key="1">
    <citation type="submission" date="2021-03" db="EMBL/GenBank/DDBJ databases">
        <title>Succinivibrio sp. nov. isolated from feces of cow.</title>
        <authorList>
            <person name="Choi J.-Y."/>
        </authorList>
    </citation>
    <scope>NUCLEOTIDE SEQUENCE [LARGE SCALE GENOMIC DNA]</scope>
    <source>
        <strain evidence="6 7">AGMB01872</strain>
    </source>
</reference>